<dbReference type="InterPro" id="IPR009241">
    <property type="entry name" value="HigB-like"/>
</dbReference>
<organism evidence="1 2">
    <name type="scientific">Caballeronia ptereochthonis</name>
    <dbReference type="NCBI Taxonomy" id="1777144"/>
    <lineage>
        <taxon>Bacteria</taxon>
        <taxon>Pseudomonadati</taxon>
        <taxon>Pseudomonadota</taxon>
        <taxon>Betaproteobacteria</taxon>
        <taxon>Burkholderiales</taxon>
        <taxon>Burkholderiaceae</taxon>
        <taxon>Caballeronia</taxon>
    </lineage>
</organism>
<protein>
    <recommendedName>
        <fullName evidence="3">Bacteriophage protein</fullName>
    </recommendedName>
</protein>
<dbReference type="AlphaFoldDB" id="A0A158AQA6"/>
<evidence type="ECO:0000313" key="2">
    <source>
        <dbReference type="Proteomes" id="UP000054978"/>
    </source>
</evidence>
<proteinExistence type="predicted"/>
<evidence type="ECO:0000313" key="1">
    <source>
        <dbReference type="EMBL" id="SAK59850.1"/>
    </source>
</evidence>
<dbReference type="Pfam" id="PF05973">
    <property type="entry name" value="Gp49"/>
    <property type="match status" value="1"/>
</dbReference>
<evidence type="ECO:0008006" key="3">
    <source>
        <dbReference type="Google" id="ProtNLM"/>
    </source>
</evidence>
<dbReference type="Proteomes" id="UP000054978">
    <property type="component" value="Unassembled WGS sequence"/>
</dbReference>
<keyword evidence="2" id="KW-1185">Reference proteome</keyword>
<name>A0A158AQA6_9BURK</name>
<sequence>MPTHVQDTFGFALHQAQAGRKHDQAKPLKGFGSAGVLEVVETSQDGTYRAVYTVKFVHAIYVLHCFQKKLTRGIATPKPDIDIVRARLKAAQAHAAGEGDGRD</sequence>
<reference evidence="1" key="1">
    <citation type="submission" date="2016-01" db="EMBL/GenBank/DDBJ databases">
        <authorList>
            <person name="Peeters C."/>
        </authorList>
    </citation>
    <scope>NUCLEOTIDE SEQUENCE [LARGE SCALE GENOMIC DNA]</scope>
    <source>
        <strain evidence="1">LMG 29326</strain>
    </source>
</reference>
<dbReference type="RefSeq" id="WP_374729099.1">
    <property type="nucleotide sequence ID" value="NZ_FCOB02000008.1"/>
</dbReference>
<dbReference type="EMBL" id="FCOB02000008">
    <property type="protein sequence ID" value="SAK59850.1"/>
    <property type="molecule type" value="Genomic_DNA"/>
</dbReference>
<comment type="caution">
    <text evidence="1">The sequence shown here is derived from an EMBL/GenBank/DDBJ whole genome shotgun (WGS) entry which is preliminary data.</text>
</comment>
<accession>A0A158AQA6</accession>
<dbReference type="STRING" id="1777144.AWB83_02179"/>
<gene>
    <name evidence="1" type="ORF">AWB83_02179</name>
</gene>